<dbReference type="AlphaFoldDB" id="A0A0A5GQR2"/>
<accession>A0A0A5GQR2</accession>
<evidence type="ECO:0000256" key="1">
    <source>
        <dbReference type="ARBA" id="ARBA00012417"/>
    </source>
</evidence>
<dbReference type="GO" id="GO:0003887">
    <property type="term" value="F:DNA-directed DNA polymerase activity"/>
    <property type="evidence" value="ECO:0007669"/>
    <property type="project" value="UniProtKB-KW"/>
</dbReference>
<keyword evidence="3" id="KW-0808">Transferase</keyword>
<proteinExistence type="inferred from homology"/>
<dbReference type="GO" id="GO:0003677">
    <property type="term" value="F:DNA binding"/>
    <property type="evidence" value="ECO:0007669"/>
    <property type="project" value="InterPro"/>
</dbReference>
<dbReference type="InterPro" id="IPR005790">
    <property type="entry name" value="DNA_polIII_delta"/>
</dbReference>
<comment type="caution">
    <text evidence="11">The sequence shown here is derived from an EMBL/GenBank/DDBJ whole genome shotgun (WGS) entry which is preliminary data.</text>
</comment>
<organism evidence="11 12">
    <name type="scientific">Pontibacillus halophilus JSM 076056 = DSM 19796</name>
    <dbReference type="NCBI Taxonomy" id="1385510"/>
    <lineage>
        <taxon>Bacteria</taxon>
        <taxon>Bacillati</taxon>
        <taxon>Bacillota</taxon>
        <taxon>Bacilli</taxon>
        <taxon>Bacillales</taxon>
        <taxon>Bacillaceae</taxon>
        <taxon>Pontibacillus</taxon>
    </lineage>
</organism>
<feature type="domain" description="DNA polymerase III delta subunit-like C-terminal" evidence="10">
    <location>
        <begin position="220"/>
        <end position="336"/>
    </location>
</feature>
<dbReference type="Gene3D" id="3.40.50.300">
    <property type="entry name" value="P-loop containing nucleotide triphosphate hydrolases"/>
    <property type="match status" value="1"/>
</dbReference>
<evidence type="ECO:0000256" key="8">
    <source>
        <dbReference type="ARBA" id="ARBA00049244"/>
    </source>
</evidence>
<evidence type="ECO:0000256" key="7">
    <source>
        <dbReference type="ARBA" id="ARBA00034754"/>
    </source>
</evidence>
<sequence>MGYFDTLKNIKKQSFLPVYLLYGTESYLIQDIRQAITKHALTDSEADVNLSVYDLDEISIQEVLMDAETFPFLGERKVLICHNPSFFKAKADKTQVEHDLKALQAYLDNPADYSIIVFIASYEKIDERKKIVKQIKSAGGLVPCQSIKDYEVSQWIQSIAKELHIQVDSQAFDLFIQENGTNLMAIRSELEKLALYVGEDKHITREVAELLLSHNPQASALKLVDAIMNQDMRRAMFLFKDLMKQNEEPIALLALFASQFRLIYQSKLMKKKGYNQNQIAQSVKAHPFAVKMAMKRETGFTKQQLDDIMLHLSEADAAMKQGRMEKELAFEMLLYRIIHRNQATPS</sequence>
<dbReference type="EC" id="2.7.7.7" evidence="1"/>
<dbReference type="Gene3D" id="1.10.8.60">
    <property type="match status" value="1"/>
</dbReference>
<comment type="similarity">
    <text evidence="7">Belongs to the DNA polymerase HolA subunit family.</text>
</comment>
<dbReference type="InterPro" id="IPR048466">
    <property type="entry name" value="DNA_pol3_delta-like_C"/>
</dbReference>
<dbReference type="NCBIfam" id="TIGR01128">
    <property type="entry name" value="holA"/>
    <property type="match status" value="1"/>
</dbReference>
<dbReference type="eggNOG" id="COG1466">
    <property type="taxonomic scope" value="Bacteria"/>
</dbReference>
<dbReference type="GO" id="GO:0006261">
    <property type="term" value="P:DNA-templated DNA replication"/>
    <property type="evidence" value="ECO:0007669"/>
    <property type="project" value="TreeGrafter"/>
</dbReference>
<dbReference type="OrthoDB" id="9775929at2"/>
<evidence type="ECO:0000259" key="10">
    <source>
        <dbReference type="Pfam" id="PF21694"/>
    </source>
</evidence>
<evidence type="ECO:0000256" key="6">
    <source>
        <dbReference type="ARBA" id="ARBA00022932"/>
    </source>
</evidence>
<evidence type="ECO:0000313" key="12">
    <source>
        <dbReference type="Proteomes" id="UP000030528"/>
    </source>
</evidence>
<comment type="catalytic activity">
    <reaction evidence="8">
        <text>DNA(n) + a 2'-deoxyribonucleoside 5'-triphosphate = DNA(n+1) + diphosphate</text>
        <dbReference type="Rhea" id="RHEA:22508"/>
        <dbReference type="Rhea" id="RHEA-COMP:17339"/>
        <dbReference type="Rhea" id="RHEA-COMP:17340"/>
        <dbReference type="ChEBI" id="CHEBI:33019"/>
        <dbReference type="ChEBI" id="CHEBI:61560"/>
        <dbReference type="ChEBI" id="CHEBI:173112"/>
        <dbReference type="EC" id="2.7.7.7"/>
    </reaction>
</comment>
<feature type="domain" description="DNA polymerase III delta N-terminal" evidence="9">
    <location>
        <begin position="19"/>
        <end position="145"/>
    </location>
</feature>
<evidence type="ECO:0000259" key="9">
    <source>
        <dbReference type="Pfam" id="PF06144"/>
    </source>
</evidence>
<evidence type="ECO:0000256" key="3">
    <source>
        <dbReference type="ARBA" id="ARBA00022679"/>
    </source>
</evidence>
<dbReference type="PANTHER" id="PTHR34388:SF1">
    <property type="entry name" value="DNA POLYMERASE III SUBUNIT DELTA"/>
    <property type="match status" value="1"/>
</dbReference>
<gene>
    <name evidence="11" type="ORF">N781_11080</name>
</gene>
<dbReference type="STRING" id="1385510.GCA_000425205_01125"/>
<dbReference type="InterPro" id="IPR010372">
    <property type="entry name" value="DNA_pol3_delta_N"/>
</dbReference>
<evidence type="ECO:0000256" key="5">
    <source>
        <dbReference type="ARBA" id="ARBA00022705"/>
    </source>
</evidence>
<keyword evidence="12" id="KW-1185">Reference proteome</keyword>
<name>A0A0A5GQR2_9BACI</name>
<dbReference type="GO" id="GO:0009360">
    <property type="term" value="C:DNA polymerase III complex"/>
    <property type="evidence" value="ECO:0007669"/>
    <property type="project" value="InterPro"/>
</dbReference>
<evidence type="ECO:0000256" key="2">
    <source>
        <dbReference type="ARBA" id="ARBA00017703"/>
    </source>
</evidence>
<evidence type="ECO:0000313" key="11">
    <source>
        <dbReference type="EMBL" id="KGX93563.1"/>
    </source>
</evidence>
<dbReference type="EMBL" id="AVPE01000002">
    <property type="protein sequence ID" value="KGX93563.1"/>
    <property type="molecule type" value="Genomic_DNA"/>
</dbReference>
<keyword evidence="5" id="KW-0235">DNA replication</keyword>
<evidence type="ECO:0000256" key="4">
    <source>
        <dbReference type="ARBA" id="ARBA00022695"/>
    </source>
</evidence>
<dbReference type="Proteomes" id="UP000030528">
    <property type="component" value="Unassembled WGS sequence"/>
</dbReference>
<dbReference type="SUPFAM" id="SSF48019">
    <property type="entry name" value="post-AAA+ oligomerization domain-like"/>
    <property type="match status" value="1"/>
</dbReference>
<keyword evidence="6" id="KW-0239">DNA-directed DNA polymerase</keyword>
<dbReference type="SUPFAM" id="SSF52540">
    <property type="entry name" value="P-loop containing nucleoside triphosphate hydrolases"/>
    <property type="match status" value="1"/>
</dbReference>
<dbReference type="RefSeq" id="WP_026802142.1">
    <property type="nucleotide sequence ID" value="NZ_AVPE01000002.1"/>
</dbReference>
<dbReference type="Pfam" id="PF21694">
    <property type="entry name" value="DNA_pol3_delta_C"/>
    <property type="match status" value="1"/>
</dbReference>
<reference evidence="11 12" key="1">
    <citation type="submission" date="2013-08" db="EMBL/GenBank/DDBJ databases">
        <authorList>
            <person name="Huang J."/>
            <person name="Wang G."/>
        </authorList>
    </citation>
    <scope>NUCLEOTIDE SEQUENCE [LARGE SCALE GENOMIC DNA]</scope>
    <source>
        <strain evidence="11 12">JSM 076056</strain>
    </source>
</reference>
<dbReference type="InterPro" id="IPR008921">
    <property type="entry name" value="DNA_pol3_clamp-load_cplx_C"/>
</dbReference>
<protein>
    <recommendedName>
        <fullName evidence="2">DNA polymerase III subunit delta</fullName>
        <ecNumber evidence="1">2.7.7.7</ecNumber>
    </recommendedName>
</protein>
<dbReference type="Gene3D" id="1.20.272.10">
    <property type="match status" value="1"/>
</dbReference>
<dbReference type="PANTHER" id="PTHR34388">
    <property type="entry name" value="DNA POLYMERASE III SUBUNIT DELTA"/>
    <property type="match status" value="1"/>
</dbReference>
<keyword evidence="4" id="KW-0548">Nucleotidyltransferase</keyword>
<dbReference type="InterPro" id="IPR027417">
    <property type="entry name" value="P-loop_NTPase"/>
</dbReference>
<dbReference type="Pfam" id="PF06144">
    <property type="entry name" value="DNA_pol3_delta"/>
    <property type="match status" value="1"/>
</dbReference>